<sequence length="189" mass="20967">MRGIVFMPYGIRKMDDVPNQVVIKTAPLTEEAFAPFGDVIKLGPLPDFLINQGLCGRHHDLAKLDFSPDIGDGRAGISLFNAAPRSLPYSLDLMERHPLGSQAFLPMHEAPFLVIVAEDDAGRPAHPQAFLTEPGQGINFHRNVWHGVLTPLSSSKHRSGLFAVIDRVGEGNNLQEFWFDQPYRIEEAD</sequence>
<dbReference type="PANTHER" id="PTHR21221:SF1">
    <property type="entry name" value="UREIDOGLYCOLATE LYASE"/>
    <property type="match status" value="1"/>
</dbReference>
<dbReference type="AlphaFoldDB" id="A0A285NB72"/>
<evidence type="ECO:0000313" key="5">
    <source>
        <dbReference type="EMBL" id="SNZ06680.1"/>
    </source>
</evidence>
<dbReference type="Gene3D" id="2.60.120.480">
    <property type="entry name" value="Ureidoglycolate hydrolase"/>
    <property type="match status" value="1"/>
</dbReference>
<dbReference type="EMBL" id="OBEL01000001">
    <property type="protein sequence ID" value="SNZ06680.1"/>
    <property type="molecule type" value="Genomic_DNA"/>
</dbReference>
<evidence type="ECO:0000256" key="4">
    <source>
        <dbReference type="ARBA" id="ARBA00047684"/>
    </source>
</evidence>
<evidence type="ECO:0000313" key="6">
    <source>
        <dbReference type="Proteomes" id="UP000219439"/>
    </source>
</evidence>
<gene>
    <name evidence="5" type="ORF">SAMN06265368_0502</name>
</gene>
<reference evidence="5 6" key="1">
    <citation type="submission" date="2017-09" db="EMBL/GenBank/DDBJ databases">
        <authorList>
            <person name="Ehlers B."/>
            <person name="Leendertz F.H."/>
        </authorList>
    </citation>
    <scope>NUCLEOTIDE SEQUENCE [LARGE SCALE GENOMIC DNA]</scope>
    <source>
        <strain evidence="5 6">DSM 18289</strain>
    </source>
</reference>
<dbReference type="CDD" id="cd20298">
    <property type="entry name" value="cupin_UAH"/>
    <property type="match status" value="1"/>
</dbReference>
<keyword evidence="6" id="KW-1185">Reference proteome</keyword>
<dbReference type="Proteomes" id="UP000219439">
    <property type="component" value="Unassembled WGS sequence"/>
</dbReference>
<evidence type="ECO:0000256" key="3">
    <source>
        <dbReference type="ARBA" id="ARBA00023239"/>
    </source>
</evidence>
<comment type="subunit">
    <text evidence="1">Homodimer.</text>
</comment>
<dbReference type="PANTHER" id="PTHR21221">
    <property type="entry name" value="UREIDOGLYCOLATE HYDROLASE"/>
    <property type="match status" value="1"/>
</dbReference>
<protein>
    <submittedName>
        <fullName evidence="5">Ureidoglycolate lyase</fullName>
    </submittedName>
</protein>
<dbReference type="GO" id="GO:0000256">
    <property type="term" value="P:allantoin catabolic process"/>
    <property type="evidence" value="ECO:0007669"/>
    <property type="project" value="InterPro"/>
</dbReference>
<dbReference type="Pfam" id="PF04115">
    <property type="entry name" value="Ureidogly_lyase"/>
    <property type="match status" value="1"/>
</dbReference>
<dbReference type="GO" id="GO:0006144">
    <property type="term" value="P:purine nucleobase metabolic process"/>
    <property type="evidence" value="ECO:0007669"/>
    <property type="project" value="UniProtKB-KW"/>
</dbReference>
<dbReference type="InterPro" id="IPR047233">
    <property type="entry name" value="UAH_cupin"/>
</dbReference>
<keyword evidence="3 5" id="KW-0456">Lyase</keyword>
<name>A0A285NB72_9HYPH</name>
<dbReference type="GO" id="GO:0050385">
    <property type="term" value="F:ureidoglycolate lyase activity"/>
    <property type="evidence" value="ECO:0007669"/>
    <property type="project" value="UniProtKB-EC"/>
</dbReference>
<evidence type="ECO:0000256" key="2">
    <source>
        <dbReference type="ARBA" id="ARBA00022631"/>
    </source>
</evidence>
<organism evidence="5 6">
    <name type="scientific">Cohaesibacter gelatinilyticus</name>
    <dbReference type="NCBI Taxonomy" id="372072"/>
    <lineage>
        <taxon>Bacteria</taxon>
        <taxon>Pseudomonadati</taxon>
        <taxon>Pseudomonadota</taxon>
        <taxon>Alphaproteobacteria</taxon>
        <taxon>Hyphomicrobiales</taxon>
        <taxon>Cohaesibacteraceae</taxon>
    </lineage>
</organism>
<proteinExistence type="predicted"/>
<dbReference type="SUPFAM" id="SSF51182">
    <property type="entry name" value="RmlC-like cupins"/>
    <property type="match status" value="1"/>
</dbReference>
<dbReference type="InterPro" id="IPR024060">
    <property type="entry name" value="Ureidoglycolate_lyase_dom_sf"/>
</dbReference>
<dbReference type="InterPro" id="IPR007247">
    <property type="entry name" value="Ureidogly_lyase"/>
</dbReference>
<dbReference type="GO" id="GO:0004848">
    <property type="term" value="F:ureidoglycolate hydrolase activity"/>
    <property type="evidence" value="ECO:0007669"/>
    <property type="project" value="InterPro"/>
</dbReference>
<dbReference type="InterPro" id="IPR011051">
    <property type="entry name" value="RmlC_Cupin_sf"/>
</dbReference>
<evidence type="ECO:0000256" key="1">
    <source>
        <dbReference type="ARBA" id="ARBA00011738"/>
    </source>
</evidence>
<comment type="catalytic activity">
    <reaction evidence="4">
        <text>(S)-ureidoglycolate = urea + glyoxylate</text>
        <dbReference type="Rhea" id="RHEA:11304"/>
        <dbReference type="ChEBI" id="CHEBI:16199"/>
        <dbReference type="ChEBI" id="CHEBI:36655"/>
        <dbReference type="ChEBI" id="CHEBI:57296"/>
        <dbReference type="EC" id="4.3.2.3"/>
    </reaction>
</comment>
<dbReference type="NCBIfam" id="NF009932">
    <property type="entry name" value="PRK13395.1"/>
    <property type="match status" value="1"/>
</dbReference>
<keyword evidence="2" id="KW-0659">Purine metabolism</keyword>
<accession>A0A285NB72</accession>